<feature type="domain" description="Luciferase-like" evidence="2">
    <location>
        <begin position="17"/>
        <end position="301"/>
    </location>
</feature>
<proteinExistence type="predicted"/>
<dbReference type="HOGENOM" id="CLU_027853_5_4_11"/>
<dbReference type="PANTHER" id="PTHR43244:SF1">
    <property type="entry name" value="5,10-METHYLENETETRAHYDROMETHANOPTERIN REDUCTASE"/>
    <property type="match status" value="1"/>
</dbReference>
<dbReference type="InterPro" id="IPR050564">
    <property type="entry name" value="F420-G6PD/mer"/>
</dbReference>
<dbReference type="KEGG" id="fal:FRAAL4421"/>
<dbReference type="EMBL" id="CT573213">
    <property type="protein sequence ID" value="CAJ63063.1"/>
    <property type="molecule type" value="Genomic_DNA"/>
</dbReference>
<dbReference type="InterPro" id="IPR036661">
    <property type="entry name" value="Luciferase-like_sf"/>
</dbReference>
<reference evidence="3 4" key="1">
    <citation type="journal article" date="2007" name="Genome Res.">
        <title>Genome characteristics of facultatively symbiotic Frankia sp. strains reflect host range and host plant biogeography.</title>
        <authorList>
            <person name="Normand P."/>
            <person name="Lapierre P."/>
            <person name="Tisa L.S."/>
            <person name="Gogarten J.P."/>
            <person name="Alloisio N."/>
            <person name="Bagnarol E."/>
            <person name="Bassi C.A."/>
            <person name="Berry A.M."/>
            <person name="Bickhart D.M."/>
            <person name="Choisne N."/>
            <person name="Couloux A."/>
            <person name="Cournoyer B."/>
            <person name="Cruveiller S."/>
            <person name="Daubin V."/>
            <person name="Demange N."/>
            <person name="Francino M.P."/>
            <person name="Goltsman E."/>
            <person name="Huang Y."/>
            <person name="Kopp O.R."/>
            <person name="Labarre L."/>
            <person name="Lapidus A."/>
            <person name="Lavire C."/>
            <person name="Marechal J."/>
            <person name="Martinez M."/>
            <person name="Mastronunzio J.E."/>
            <person name="Mullin B.C."/>
            <person name="Niemann J."/>
            <person name="Pujic P."/>
            <person name="Rawnsley T."/>
            <person name="Rouy Z."/>
            <person name="Schenowitz C."/>
            <person name="Sellstedt A."/>
            <person name="Tavares F."/>
            <person name="Tomkins J.P."/>
            <person name="Vallenet D."/>
            <person name="Valverde C."/>
            <person name="Wall L.G."/>
            <person name="Wang Y."/>
            <person name="Medigue C."/>
            <person name="Benson D.R."/>
        </authorList>
    </citation>
    <scope>NUCLEOTIDE SEQUENCE [LARGE SCALE GENOMIC DNA]</scope>
    <source>
        <strain evidence="4">DSM 45986 / CECT 9034 / ACN14a</strain>
    </source>
</reference>
<dbReference type="GO" id="GO:0016705">
    <property type="term" value="F:oxidoreductase activity, acting on paired donors, with incorporation or reduction of molecular oxygen"/>
    <property type="evidence" value="ECO:0007669"/>
    <property type="project" value="InterPro"/>
</dbReference>
<keyword evidence="4" id="KW-1185">Reference proteome</keyword>
<dbReference type="InterPro" id="IPR019910">
    <property type="entry name" value="Lucif-like_OxRdtase_MSMEG_4879"/>
</dbReference>
<evidence type="ECO:0000313" key="4">
    <source>
        <dbReference type="Proteomes" id="UP000000657"/>
    </source>
</evidence>
<dbReference type="InterPro" id="IPR011251">
    <property type="entry name" value="Luciferase-like_dom"/>
</dbReference>
<dbReference type="Proteomes" id="UP000000657">
    <property type="component" value="Chromosome"/>
</dbReference>
<dbReference type="STRING" id="326424.FRAAL4421"/>
<organism evidence="3 4">
    <name type="scientific">Frankia alni (strain DSM 45986 / CECT 9034 / ACN14a)</name>
    <dbReference type="NCBI Taxonomy" id="326424"/>
    <lineage>
        <taxon>Bacteria</taxon>
        <taxon>Bacillati</taxon>
        <taxon>Actinomycetota</taxon>
        <taxon>Actinomycetes</taxon>
        <taxon>Frankiales</taxon>
        <taxon>Frankiaceae</taxon>
        <taxon>Frankia</taxon>
    </lineage>
</organism>
<dbReference type="Gene3D" id="3.20.20.30">
    <property type="entry name" value="Luciferase-like domain"/>
    <property type="match status" value="1"/>
</dbReference>
<dbReference type="NCBIfam" id="TIGR03564">
    <property type="entry name" value="F420_MSMEG_4879"/>
    <property type="match status" value="1"/>
</dbReference>
<keyword evidence="1" id="KW-0560">Oxidoreductase</keyword>
<dbReference type="AlphaFoldDB" id="Q0RHG5"/>
<dbReference type="Pfam" id="PF00296">
    <property type="entry name" value="Bac_luciferase"/>
    <property type="match status" value="1"/>
</dbReference>
<sequence>MKIRFRLEIMKIGMYVNGGPSPAAVLDQVRTAARAGLDSAFLGQLVSWDALTLAALAGAAVPGIELGTAVVPTYPRHPLALAGQALTVQAVAPAGLTLGIGPSHQQIIEGQFGYRYDRPARHIREYLTALRPLLRGEAVDVHGETVTAVGRVDAPVAVAPSVLLSALGPVMLRVAGELADGTVTVWTGPRTIGDHIAPTIAKAAADAGRPAPRVVCSVIACVTADPDQVRTAVAAQVGFASDLPSYRAILDREGLGGVHETVVAGSAEVVERAMRRYADAGATELLVIPVGDPQERARTLDVAASLRSAG</sequence>
<evidence type="ECO:0000259" key="2">
    <source>
        <dbReference type="Pfam" id="PF00296"/>
    </source>
</evidence>
<accession>Q0RHG5</accession>
<protein>
    <submittedName>
        <fullName evidence="3">FMN reductase</fullName>
    </submittedName>
</protein>
<name>Q0RHG5_FRAAA</name>
<gene>
    <name evidence="3" type="ordered locus">FRAAL4421</name>
</gene>
<evidence type="ECO:0000256" key="1">
    <source>
        <dbReference type="ARBA" id="ARBA00023002"/>
    </source>
</evidence>
<dbReference type="eggNOG" id="COG2141">
    <property type="taxonomic scope" value="Bacteria"/>
</dbReference>
<evidence type="ECO:0000313" key="3">
    <source>
        <dbReference type="EMBL" id="CAJ63063.1"/>
    </source>
</evidence>
<dbReference type="PANTHER" id="PTHR43244">
    <property type="match status" value="1"/>
</dbReference>
<dbReference type="CDD" id="cd01097">
    <property type="entry name" value="Tetrahydromethanopterin_reductase"/>
    <property type="match status" value="1"/>
</dbReference>
<dbReference type="SUPFAM" id="SSF51679">
    <property type="entry name" value="Bacterial luciferase-like"/>
    <property type="match status" value="1"/>
</dbReference>